<feature type="region of interest" description="Disordered" evidence="1">
    <location>
        <begin position="241"/>
        <end position="264"/>
    </location>
</feature>
<keyword evidence="2" id="KW-1133">Transmembrane helix</keyword>
<proteinExistence type="predicted"/>
<feature type="region of interest" description="Disordered" evidence="1">
    <location>
        <begin position="1"/>
        <end position="23"/>
    </location>
</feature>
<feature type="transmembrane region" description="Helical" evidence="2">
    <location>
        <begin position="169"/>
        <end position="188"/>
    </location>
</feature>
<name>A0AAV1I6I4_9CHLO</name>
<organism evidence="3 4">
    <name type="scientific">Coccomyxa viridis</name>
    <dbReference type="NCBI Taxonomy" id="1274662"/>
    <lineage>
        <taxon>Eukaryota</taxon>
        <taxon>Viridiplantae</taxon>
        <taxon>Chlorophyta</taxon>
        <taxon>core chlorophytes</taxon>
        <taxon>Trebouxiophyceae</taxon>
        <taxon>Trebouxiophyceae incertae sedis</taxon>
        <taxon>Coccomyxaceae</taxon>
        <taxon>Coccomyxa</taxon>
    </lineage>
</organism>
<gene>
    <name evidence="3" type="ORF">CVIRNUC_005541</name>
</gene>
<feature type="compositionally biased region" description="Low complexity" evidence="1">
    <location>
        <begin position="7"/>
        <end position="23"/>
    </location>
</feature>
<keyword evidence="2" id="KW-0812">Transmembrane</keyword>
<dbReference type="AlphaFoldDB" id="A0AAV1I6I4"/>
<dbReference type="EMBL" id="CAUYUE010000006">
    <property type="protein sequence ID" value="CAK0782057.1"/>
    <property type="molecule type" value="Genomic_DNA"/>
</dbReference>
<evidence type="ECO:0000313" key="3">
    <source>
        <dbReference type="EMBL" id="CAK0782057.1"/>
    </source>
</evidence>
<keyword evidence="2" id="KW-0472">Membrane</keyword>
<accession>A0AAV1I6I4</accession>
<reference evidence="3 4" key="1">
    <citation type="submission" date="2023-10" db="EMBL/GenBank/DDBJ databases">
        <authorList>
            <person name="Maclean D."/>
            <person name="Macfadyen A."/>
        </authorList>
    </citation>
    <scope>NUCLEOTIDE SEQUENCE [LARGE SCALE GENOMIC DNA]</scope>
</reference>
<feature type="transmembrane region" description="Helical" evidence="2">
    <location>
        <begin position="133"/>
        <end position="157"/>
    </location>
</feature>
<evidence type="ECO:0000256" key="2">
    <source>
        <dbReference type="SAM" id="Phobius"/>
    </source>
</evidence>
<sequence length="412" mass="44432">MPAENFSSRSGSGAEGEYSEGSEAPPRFFEQLCGRFKINEGQQEVFQEFSRAMRQCSLAFFLVSASNIILTISQTRTQILHEPVTVLSGVTIGNFAFWADSILVAVLLYYGANSFKRVTEVMCDNQLPYIFQGLSRLSMVFTQFGVAALAVGVVHILEAASRHPPMTKVAASLFFAIAGIRSAALWWIMSDESSIEGGGVPEMLAKLRRGDESGSPRWERFAMRLVVGHLLAYNIPGLDKEGRQRGEHKQDQGSNGNGASSEGYDFTDGETQMMRICIDAMHTAGLAFIVQGISTMLLGIANLLTGYNAGGVSMTYNGFSKAVTAALLFKASASFDRAVTASSCNMAALLSAIGPEGLTKLWHQLTVFAWTVAQIFMPILNKSPLANFTASKFGSLFGQGLVFLQNAASGLA</sequence>
<feature type="transmembrane region" description="Helical" evidence="2">
    <location>
        <begin position="283"/>
        <end position="304"/>
    </location>
</feature>
<dbReference type="Proteomes" id="UP001314263">
    <property type="component" value="Unassembled WGS sequence"/>
</dbReference>
<feature type="transmembrane region" description="Helical" evidence="2">
    <location>
        <begin position="56"/>
        <end position="75"/>
    </location>
</feature>
<evidence type="ECO:0000313" key="4">
    <source>
        <dbReference type="Proteomes" id="UP001314263"/>
    </source>
</evidence>
<keyword evidence="4" id="KW-1185">Reference proteome</keyword>
<comment type="caution">
    <text evidence="3">The sequence shown here is derived from an EMBL/GenBank/DDBJ whole genome shotgun (WGS) entry which is preliminary data.</text>
</comment>
<feature type="transmembrane region" description="Helical" evidence="2">
    <location>
        <begin position="95"/>
        <end position="112"/>
    </location>
</feature>
<protein>
    <submittedName>
        <fullName evidence="3">Uncharacterized protein</fullName>
    </submittedName>
</protein>
<evidence type="ECO:0000256" key="1">
    <source>
        <dbReference type="SAM" id="MobiDB-lite"/>
    </source>
</evidence>
<feature type="compositionally biased region" description="Basic and acidic residues" evidence="1">
    <location>
        <begin position="241"/>
        <end position="251"/>
    </location>
</feature>